<evidence type="ECO:0000313" key="1">
    <source>
        <dbReference type="EMBL" id="TCC57121.1"/>
    </source>
</evidence>
<sequence length="140" mass="15085">MAQYLFNLVKADGQAVRELAAGFLRASMWGVDADEAHADALAPGDQVLIYLGAPERVFIGRAELASAVHDWTPSEAQGYPGDSTRGVLLAHVEEWDPPVPMQTVLPRIPPSEKAKADFDTGVVRITAIEYETALAVAAER</sequence>
<keyword evidence="2" id="KW-1185">Reference proteome</keyword>
<evidence type="ECO:0008006" key="3">
    <source>
        <dbReference type="Google" id="ProtNLM"/>
    </source>
</evidence>
<reference evidence="1 2" key="1">
    <citation type="submission" date="2019-02" db="EMBL/GenBank/DDBJ databases">
        <title>Kribbella capetownensis sp. nov. and Kribbella speibonae sp. nov., isolated from soil.</title>
        <authorList>
            <person name="Curtis S.M."/>
            <person name="Norton I."/>
            <person name="Everest G.J."/>
            <person name="Meyers P.R."/>
        </authorList>
    </citation>
    <scope>NUCLEOTIDE SEQUENCE [LARGE SCALE GENOMIC DNA]</scope>
    <source>
        <strain evidence="1 2">NRRL B-24813</strain>
    </source>
</reference>
<dbReference type="Proteomes" id="UP000291144">
    <property type="component" value="Unassembled WGS sequence"/>
</dbReference>
<organism evidence="1 2">
    <name type="scientific">Kribbella pittospori</name>
    <dbReference type="NCBI Taxonomy" id="722689"/>
    <lineage>
        <taxon>Bacteria</taxon>
        <taxon>Bacillati</taxon>
        <taxon>Actinomycetota</taxon>
        <taxon>Actinomycetes</taxon>
        <taxon>Propionibacteriales</taxon>
        <taxon>Kribbellaceae</taxon>
        <taxon>Kribbella</taxon>
    </lineage>
</organism>
<evidence type="ECO:0000313" key="2">
    <source>
        <dbReference type="Proteomes" id="UP000291144"/>
    </source>
</evidence>
<accession>A0A4R0KA44</accession>
<name>A0A4R0KA44_9ACTN</name>
<dbReference type="RefSeq" id="WP_131362634.1">
    <property type="nucleotide sequence ID" value="NZ_SJKB01000011.1"/>
</dbReference>
<dbReference type="OrthoDB" id="3825342at2"/>
<dbReference type="EMBL" id="SJKB01000011">
    <property type="protein sequence ID" value="TCC57121.1"/>
    <property type="molecule type" value="Genomic_DNA"/>
</dbReference>
<proteinExistence type="predicted"/>
<dbReference type="AlphaFoldDB" id="A0A4R0KA44"/>
<gene>
    <name evidence="1" type="ORF">E0H73_32115</name>
</gene>
<protein>
    <recommendedName>
        <fullName evidence="3">EVE domain-containing protein</fullName>
    </recommendedName>
</protein>
<comment type="caution">
    <text evidence="1">The sequence shown here is derived from an EMBL/GenBank/DDBJ whole genome shotgun (WGS) entry which is preliminary data.</text>
</comment>